<keyword evidence="1" id="KW-0732">Signal</keyword>
<proteinExistence type="predicted"/>
<dbReference type="Proteomes" id="UP000594260">
    <property type="component" value="Unplaced"/>
</dbReference>
<feature type="chain" id="PRO_5029467132" evidence="1">
    <location>
        <begin position="23"/>
        <end position="186"/>
    </location>
</feature>
<dbReference type="EnsemblMetazoa" id="XM_022812801">
    <property type="protein sequence ID" value="XP_022668536"/>
    <property type="gene ID" value="LOC111253434"/>
</dbReference>
<evidence type="ECO:0000313" key="2">
    <source>
        <dbReference type="EnsemblMetazoa" id="XP_022668536"/>
    </source>
</evidence>
<protein>
    <submittedName>
        <fullName evidence="2">Uncharacterized protein</fullName>
    </submittedName>
</protein>
<keyword evidence="3" id="KW-1185">Reference proteome</keyword>
<dbReference type="KEGG" id="vde:111253434"/>
<evidence type="ECO:0000313" key="3">
    <source>
        <dbReference type="Proteomes" id="UP000594260"/>
    </source>
</evidence>
<dbReference type="OrthoDB" id="6500623at2759"/>
<dbReference type="RefSeq" id="XP_022668536.1">
    <property type="nucleotide sequence ID" value="XM_022812801.1"/>
</dbReference>
<reference evidence="2" key="1">
    <citation type="submission" date="2021-01" db="UniProtKB">
        <authorList>
            <consortium name="EnsemblMetazoa"/>
        </authorList>
    </citation>
    <scope>IDENTIFICATION</scope>
</reference>
<accession>A0A7M7KL58</accession>
<feature type="signal peptide" evidence="1">
    <location>
        <begin position="1"/>
        <end position="22"/>
    </location>
</feature>
<dbReference type="InParanoid" id="A0A7M7KL58"/>
<organism evidence="2 3">
    <name type="scientific">Varroa destructor</name>
    <name type="common">Honeybee mite</name>
    <dbReference type="NCBI Taxonomy" id="109461"/>
    <lineage>
        <taxon>Eukaryota</taxon>
        <taxon>Metazoa</taxon>
        <taxon>Ecdysozoa</taxon>
        <taxon>Arthropoda</taxon>
        <taxon>Chelicerata</taxon>
        <taxon>Arachnida</taxon>
        <taxon>Acari</taxon>
        <taxon>Parasitiformes</taxon>
        <taxon>Mesostigmata</taxon>
        <taxon>Gamasina</taxon>
        <taxon>Dermanyssoidea</taxon>
        <taxon>Varroidae</taxon>
        <taxon>Varroa</taxon>
    </lineage>
</organism>
<sequence>MSLLIKNGVCFLSLMLLVGVDGLAGSLAALGSIGGPMGQVGVALQQLHHLQQLQRFSKAVNVSDLAAAGGRVARELSKSLNTDVVAVGKALAGAGAALGSFVFLGGMGALLATGLGAFKYAPGIYDQAGIVKTDKGVFYNAARTAKSFQDVKRPSNPELVPALNDLLTKVYEAVENGVPQLLERLR</sequence>
<dbReference type="GeneID" id="111253434"/>
<evidence type="ECO:0000256" key="1">
    <source>
        <dbReference type="SAM" id="SignalP"/>
    </source>
</evidence>
<name>A0A7M7KL58_VARDE</name>
<dbReference type="AlphaFoldDB" id="A0A7M7KL58"/>